<dbReference type="PANTHER" id="PTHR30203">
    <property type="entry name" value="OUTER MEMBRANE CATION EFFLUX PROTEIN"/>
    <property type="match status" value="1"/>
</dbReference>
<dbReference type="Gene3D" id="2.20.200.10">
    <property type="entry name" value="Outer membrane efflux proteins (OEP)"/>
    <property type="match status" value="1"/>
</dbReference>
<dbReference type="Proteomes" id="UP001484535">
    <property type="component" value="Unassembled WGS sequence"/>
</dbReference>
<comment type="similarity">
    <text evidence="1 2">Belongs to the outer membrane factor (OMF) (TC 1.B.17) family.</text>
</comment>
<evidence type="ECO:0000256" key="2">
    <source>
        <dbReference type="RuleBase" id="RU362097"/>
    </source>
</evidence>
<evidence type="ECO:0000313" key="5">
    <source>
        <dbReference type="Proteomes" id="UP001484535"/>
    </source>
</evidence>
<evidence type="ECO:0000256" key="1">
    <source>
        <dbReference type="ARBA" id="ARBA00007613"/>
    </source>
</evidence>
<keyword evidence="5" id="KW-1185">Reference proteome</keyword>
<keyword evidence="2" id="KW-1134">Transmembrane beta strand</keyword>
<organism evidence="4 5">
    <name type="scientific">Aurantiacibacter flavus</name>
    <dbReference type="NCBI Taxonomy" id="3145232"/>
    <lineage>
        <taxon>Bacteria</taxon>
        <taxon>Pseudomonadati</taxon>
        <taxon>Pseudomonadota</taxon>
        <taxon>Alphaproteobacteria</taxon>
        <taxon>Sphingomonadales</taxon>
        <taxon>Erythrobacteraceae</taxon>
        <taxon>Aurantiacibacter</taxon>
    </lineage>
</organism>
<dbReference type="PANTHER" id="PTHR30203:SF24">
    <property type="entry name" value="BLR4935 PROTEIN"/>
    <property type="match status" value="1"/>
</dbReference>
<feature type="region of interest" description="Disordered" evidence="3">
    <location>
        <begin position="121"/>
        <end position="142"/>
    </location>
</feature>
<keyword evidence="2" id="KW-0812">Transmembrane</keyword>
<dbReference type="Gene3D" id="1.20.1600.10">
    <property type="entry name" value="Outer membrane efflux proteins (OEP)"/>
    <property type="match status" value="1"/>
</dbReference>
<protein>
    <submittedName>
        <fullName evidence="4">Efflux transporter outer membrane subunit</fullName>
    </submittedName>
</protein>
<dbReference type="InterPro" id="IPR003423">
    <property type="entry name" value="OMP_efflux"/>
</dbReference>
<dbReference type="RefSeq" id="WP_346786242.1">
    <property type="nucleotide sequence ID" value="NZ_JBDLBR010000010.1"/>
</dbReference>
<dbReference type="EMBL" id="JBDLBR010000010">
    <property type="protein sequence ID" value="MEN7538779.1"/>
    <property type="molecule type" value="Genomic_DNA"/>
</dbReference>
<proteinExistence type="inferred from homology"/>
<gene>
    <name evidence="4" type="ORF">ABDJ38_16520</name>
</gene>
<dbReference type="SUPFAM" id="SSF56954">
    <property type="entry name" value="Outer membrane efflux proteins (OEP)"/>
    <property type="match status" value="1"/>
</dbReference>
<sequence>MHSNGDAERSSIGTLPVRAALLITANLLTACTLQPDYQRAELDVPGAWVNGASASSDAPNIVTMAGQDWWSRLHDPSIDRLVEAGLSDNPTLAEAAARVDRARALATGANAGRLPGITLEGSATRAREAADPSSGPSVQKSASFGARANWEVDLWGRVREGTTAARRRLDARIAEANGARMSLIGDIVDNAIALRACVLTRKVLQSDLTSREVELGIARKRLSFGAIAPVEVAAVQSNFLTARTQRIAQQEMCARLTNALAALSGLEASTIRAEFGSEPVAMANLNLLEPVDYDRIPIPPETQLALPATILLANPDVLAAENEAAARWAEVAVARAERLPRLDLVGVLTGQWIRSFGVGTTFISNSLGATLSGPLLDGGAGAANVRVAQAGYREAVAQLQLIARTTVRDLEDALAARQSADLRVQTAQESLEQARFALRANSARFEAGAIAQFELGETRRQLNRAQQDAITAQTDRAQSWVALVRRVGPAPSRQFTSTPENENSFND</sequence>
<comment type="caution">
    <text evidence="4">The sequence shown here is derived from an EMBL/GenBank/DDBJ whole genome shotgun (WGS) entry which is preliminary data.</text>
</comment>
<keyword evidence="2" id="KW-0472">Membrane</keyword>
<dbReference type="Pfam" id="PF02321">
    <property type="entry name" value="OEP"/>
    <property type="match status" value="2"/>
</dbReference>
<dbReference type="NCBIfam" id="TIGR01845">
    <property type="entry name" value="outer_NodT"/>
    <property type="match status" value="1"/>
</dbReference>
<evidence type="ECO:0000313" key="4">
    <source>
        <dbReference type="EMBL" id="MEN7538779.1"/>
    </source>
</evidence>
<accession>A0ABV0D0Y3</accession>
<name>A0ABV0D0Y3_9SPHN</name>
<keyword evidence="2" id="KW-0449">Lipoprotein</keyword>
<comment type="subcellular location">
    <subcellularLocation>
        <location evidence="2">Cell membrane</location>
        <topology evidence="2">Lipid-anchor</topology>
    </subcellularLocation>
</comment>
<dbReference type="InterPro" id="IPR010131">
    <property type="entry name" value="MdtP/NodT-like"/>
</dbReference>
<keyword evidence="2" id="KW-0564">Palmitate</keyword>
<evidence type="ECO:0000256" key="3">
    <source>
        <dbReference type="SAM" id="MobiDB-lite"/>
    </source>
</evidence>
<reference evidence="4 5" key="1">
    <citation type="submission" date="2024-05" db="EMBL/GenBank/DDBJ databases">
        <authorList>
            <person name="Park S."/>
        </authorList>
    </citation>
    <scope>NUCLEOTIDE SEQUENCE [LARGE SCALE GENOMIC DNA]</scope>
    <source>
        <strain evidence="4 5">DGU5</strain>
    </source>
</reference>